<dbReference type="AlphaFoldDB" id="E7FRK0"/>
<evidence type="ECO:0000313" key="3">
    <source>
        <dbReference type="Proteomes" id="UP000004099"/>
    </source>
</evidence>
<evidence type="ECO:0000256" key="1">
    <source>
        <dbReference type="SAM" id="Coils"/>
    </source>
</evidence>
<sequence length="54" mass="6247">MDLAGVFMYDSAHAYGTKVNEMDEKDKRIKELELQVAELNERIALLTSKLFEKN</sequence>
<dbReference type="HOGENOM" id="CLU_3044779_0_0_9"/>
<gene>
    <name evidence="2" type="ORF">HMPREF0542_11527</name>
</gene>
<protein>
    <submittedName>
        <fullName evidence="2">Uncharacterized protein</fullName>
    </submittedName>
</protein>
<organism evidence="2 3">
    <name type="scientific">Ligilactobacillus ruminis ATCC 25644</name>
    <dbReference type="NCBI Taxonomy" id="525362"/>
    <lineage>
        <taxon>Bacteria</taxon>
        <taxon>Bacillati</taxon>
        <taxon>Bacillota</taxon>
        <taxon>Bacilli</taxon>
        <taxon>Lactobacillales</taxon>
        <taxon>Lactobacillaceae</taxon>
        <taxon>Ligilactobacillus</taxon>
    </lineage>
</organism>
<dbReference type="EMBL" id="ACGS02000042">
    <property type="protein sequence ID" value="EFZ34317.1"/>
    <property type="molecule type" value="Genomic_DNA"/>
</dbReference>
<accession>E7FRK0</accession>
<keyword evidence="1" id="KW-0175">Coiled coil</keyword>
<proteinExistence type="predicted"/>
<dbReference type="Proteomes" id="UP000004099">
    <property type="component" value="Unassembled WGS sequence"/>
</dbReference>
<name>E7FRK0_9LACO</name>
<comment type="caution">
    <text evidence="2">The sequence shown here is derived from an EMBL/GenBank/DDBJ whole genome shotgun (WGS) entry which is preliminary data.</text>
</comment>
<reference evidence="2 3" key="1">
    <citation type="submission" date="2011-01" db="EMBL/GenBank/DDBJ databases">
        <authorList>
            <person name="Muzny D."/>
            <person name="Qin X."/>
            <person name="Buhay C."/>
            <person name="Dugan-Rocha S."/>
            <person name="Ding Y."/>
            <person name="Chen G."/>
            <person name="Hawes A."/>
            <person name="Holder M."/>
            <person name="Jhangiani S."/>
            <person name="Johnson A."/>
            <person name="Khan Z."/>
            <person name="Li Z."/>
            <person name="Liu W."/>
            <person name="Liu X."/>
            <person name="Perez L."/>
            <person name="Shen H."/>
            <person name="Wang Q."/>
            <person name="Watt J."/>
            <person name="Xi L."/>
            <person name="Xin Y."/>
            <person name="Zhou J."/>
            <person name="Deng J."/>
            <person name="Jiang H."/>
            <person name="Liu Y."/>
            <person name="Qu J."/>
            <person name="Song X.-Z."/>
            <person name="Zhang L."/>
            <person name="Villasana D."/>
            <person name="Johnson A."/>
            <person name="Liu J."/>
            <person name="Liyanage D."/>
            <person name="Lorensuhewa L."/>
            <person name="Robinson T."/>
            <person name="Song A."/>
            <person name="Song B.-B."/>
            <person name="Dinh H."/>
            <person name="Thornton R."/>
            <person name="Coyle M."/>
            <person name="Francisco L."/>
            <person name="Jackson L."/>
            <person name="Javaid M."/>
            <person name="Korchina V."/>
            <person name="Kovar C."/>
            <person name="Mata R."/>
            <person name="Mathew T."/>
            <person name="Ngo R."/>
            <person name="Nguyen L."/>
            <person name="Nguyen N."/>
            <person name="Okwuonu G."/>
            <person name="Ongeri F."/>
            <person name="Pham C."/>
            <person name="Simmons D."/>
            <person name="Wilczek-Boney K."/>
            <person name="Hale W."/>
            <person name="Jakkamsetti A."/>
            <person name="Pham P."/>
            <person name="Ruth R."/>
            <person name="San Lucas F."/>
            <person name="Warren J."/>
            <person name="Zhang J."/>
            <person name="Zhao Z."/>
            <person name="Zhou C."/>
            <person name="Zhu D."/>
            <person name="Lee S."/>
            <person name="Bess C."/>
            <person name="Blankenburg K."/>
            <person name="Forbes L."/>
            <person name="Fu Q."/>
            <person name="Gubbala S."/>
            <person name="Hirani K."/>
            <person name="Jayaseelan J.C."/>
            <person name="Lara F."/>
            <person name="Munidasa M."/>
            <person name="Palculict T."/>
            <person name="Patil S."/>
            <person name="Pu L.-L."/>
            <person name="Saada N."/>
            <person name="Tang L."/>
            <person name="Weissenberger G."/>
            <person name="Zhu Y."/>
            <person name="Hemphill L."/>
            <person name="Shang Y."/>
            <person name="Youmans B."/>
            <person name="Ayvaz T."/>
            <person name="Ross M."/>
            <person name="Santibanez J."/>
            <person name="Aqrawi P."/>
            <person name="Gross S."/>
            <person name="Joshi V."/>
            <person name="Fowler G."/>
            <person name="Nazareth L."/>
            <person name="Reid J."/>
            <person name="Worley K."/>
            <person name="Petrosino J."/>
            <person name="Highlander S."/>
            <person name="Gibbs R."/>
        </authorList>
    </citation>
    <scope>NUCLEOTIDE SEQUENCE [LARGE SCALE GENOMIC DNA]</scope>
    <source>
        <strain evidence="2 3">ATCC 25644</strain>
    </source>
</reference>
<feature type="coiled-coil region" evidence="1">
    <location>
        <begin position="22"/>
        <end position="49"/>
    </location>
</feature>
<evidence type="ECO:0000313" key="2">
    <source>
        <dbReference type="EMBL" id="EFZ34317.1"/>
    </source>
</evidence>